<proteinExistence type="predicted"/>
<dbReference type="OrthoDB" id="2656156at2"/>
<protein>
    <submittedName>
        <fullName evidence="1">Uncharacterized protein</fullName>
    </submittedName>
</protein>
<dbReference type="Proteomes" id="UP000275368">
    <property type="component" value="Chromosome"/>
</dbReference>
<sequence>MIHQIGIYGWGGPSYYYNLKDKIVYRGMSYYLSPDRQYGYTIVNSPDKGNWQGYSLLVKETSTGEIRELIRSNSRWEGLYWLDSKRLIMCKYNSTAKQNELLLLDAAAGSVKHIAYGSLKGFDPAHREVLFVYNEPARTPYIMETATGKIRKAVEQELKRFERQYTSYGERVPTNLDASVLEEWNPQIVIRYEHELQVGDTKVPLPFTVKRGGTLYIPVQPLLGGLGLQLGEKRGTAAKYNFPLLSKDGLARTELTPNNSIVLAGRLFTTSGVLQSLGYPNVRVVAAQTKQISPA</sequence>
<gene>
    <name evidence="1" type="ORF">Back11_14330</name>
</gene>
<dbReference type="AlphaFoldDB" id="A0A3G9J8C9"/>
<dbReference type="KEGG" id="pbk:Back11_14330"/>
<reference evidence="1 2" key="1">
    <citation type="submission" date="2018-11" db="EMBL/GenBank/DDBJ databases">
        <title>Complete genome sequence of Paenibacillus baekrokdamisoli strain KCTC 33723.</title>
        <authorList>
            <person name="Kang S.W."/>
            <person name="Lee K.C."/>
            <person name="Kim K.K."/>
            <person name="Kim J.S."/>
            <person name="Kim D.S."/>
            <person name="Ko S.H."/>
            <person name="Yang S.H."/>
            <person name="Lee J.S."/>
        </authorList>
    </citation>
    <scope>NUCLEOTIDE SEQUENCE [LARGE SCALE GENOMIC DNA]</scope>
    <source>
        <strain evidence="1 2">KCTC 33723</strain>
    </source>
</reference>
<evidence type="ECO:0000313" key="2">
    <source>
        <dbReference type="Proteomes" id="UP000275368"/>
    </source>
</evidence>
<organism evidence="1 2">
    <name type="scientific">Paenibacillus baekrokdamisoli</name>
    <dbReference type="NCBI Taxonomy" id="1712516"/>
    <lineage>
        <taxon>Bacteria</taxon>
        <taxon>Bacillati</taxon>
        <taxon>Bacillota</taxon>
        <taxon>Bacilli</taxon>
        <taxon>Bacillales</taxon>
        <taxon>Paenibacillaceae</taxon>
        <taxon>Paenibacillus</taxon>
    </lineage>
</organism>
<dbReference type="RefSeq" id="WP_125654882.1">
    <property type="nucleotide sequence ID" value="NZ_AP019308.1"/>
</dbReference>
<evidence type="ECO:0000313" key="1">
    <source>
        <dbReference type="EMBL" id="BBH20088.1"/>
    </source>
</evidence>
<name>A0A3G9J8C9_9BACL</name>
<dbReference type="EMBL" id="AP019308">
    <property type="protein sequence ID" value="BBH20088.1"/>
    <property type="molecule type" value="Genomic_DNA"/>
</dbReference>
<keyword evidence="2" id="KW-1185">Reference proteome</keyword>
<accession>A0A3G9J8C9</accession>